<keyword evidence="2" id="KW-0812">Transmembrane</keyword>
<organism evidence="3 4">
    <name type="scientific">Colletotrichum zoysiae</name>
    <dbReference type="NCBI Taxonomy" id="1216348"/>
    <lineage>
        <taxon>Eukaryota</taxon>
        <taxon>Fungi</taxon>
        <taxon>Dikarya</taxon>
        <taxon>Ascomycota</taxon>
        <taxon>Pezizomycotina</taxon>
        <taxon>Sordariomycetes</taxon>
        <taxon>Hypocreomycetidae</taxon>
        <taxon>Glomerellales</taxon>
        <taxon>Glomerellaceae</taxon>
        <taxon>Colletotrichum</taxon>
        <taxon>Colletotrichum graminicola species complex</taxon>
    </lineage>
</organism>
<dbReference type="GO" id="GO:0000009">
    <property type="term" value="F:alpha-1,6-mannosyltransferase activity"/>
    <property type="evidence" value="ECO:0007669"/>
    <property type="project" value="InterPro"/>
</dbReference>
<keyword evidence="4" id="KW-1185">Reference proteome</keyword>
<dbReference type="AlphaFoldDB" id="A0AAD9M982"/>
<comment type="caution">
    <text evidence="3">The sequence shown here is derived from an EMBL/GenBank/DDBJ whole genome shotgun (WGS) entry which is preliminary data.</text>
</comment>
<dbReference type="GO" id="GO:0006487">
    <property type="term" value="P:protein N-linked glycosylation"/>
    <property type="evidence" value="ECO:0007669"/>
    <property type="project" value="TreeGrafter"/>
</dbReference>
<feature type="transmembrane region" description="Helical" evidence="2">
    <location>
        <begin position="21"/>
        <end position="37"/>
    </location>
</feature>
<comment type="similarity">
    <text evidence="1">Belongs to the glycosyltransferase 32 family.</text>
</comment>
<protein>
    <recommendedName>
        <fullName evidence="5">Initiation-specific alpha-1,6-mannosyltransferase</fullName>
    </recommendedName>
</protein>
<dbReference type="Gene3D" id="3.90.550.20">
    <property type="match status" value="1"/>
</dbReference>
<keyword evidence="2" id="KW-0472">Membrane</keyword>
<dbReference type="SUPFAM" id="SSF53448">
    <property type="entry name" value="Nucleotide-diphospho-sugar transferases"/>
    <property type="match status" value="1"/>
</dbReference>
<proteinExistence type="inferred from homology"/>
<keyword evidence="2" id="KW-1133">Transmembrane helix</keyword>
<evidence type="ECO:0000313" key="3">
    <source>
        <dbReference type="EMBL" id="KAK2033568.1"/>
    </source>
</evidence>
<dbReference type="InterPro" id="IPR039367">
    <property type="entry name" value="Och1-like"/>
</dbReference>
<dbReference type="InterPro" id="IPR029044">
    <property type="entry name" value="Nucleotide-diphossugar_trans"/>
</dbReference>
<dbReference type="InterPro" id="IPR007577">
    <property type="entry name" value="GlycoTrfase_DXD_sugar-bd_CS"/>
</dbReference>
<reference evidence="3" key="1">
    <citation type="submission" date="2021-06" db="EMBL/GenBank/DDBJ databases">
        <title>Comparative genomics, transcriptomics and evolutionary studies reveal genomic signatures of adaptation to plant cell wall in hemibiotrophic fungi.</title>
        <authorList>
            <consortium name="DOE Joint Genome Institute"/>
            <person name="Baroncelli R."/>
            <person name="Diaz J.F."/>
            <person name="Benocci T."/>
            <person name="Peng M."/>
            <person name="Battaglia E."/>
            <person name="Haridas S."/>
            <person name="Andreopoulos W."/>
            <person name="Labutti K."/>
            <person name="Pangilinan J."/>
            <person name="Floch G.L."/>
            <person name="Makela M.R."/>
            <person name="Henrissat B."/>
            <person name="Grigoriev I.V."/>
            <person name="Crouch J.A."/>
            <person name="De Vries R.P."/>
            <person name="Sukno S.A."/>
            <person name="Thon M.R."/>
        </authorList>
    </citation>
    <scope>NUCLEOTIDE SEQUENCE</scope>
    <source>
        <strain evidence="3">MAFF235873</strain>
    </source>
</reference>
<sequence>MSYLLEKVIYPHSRRRYQPRVWVGLVLILLSGFWLYSTSGEINRRLFNSRLAFTKAHSTHAEWVKARPGFLIPPKIWQIILPKAGNNDQKTADPDTLQQTATWLAKNQDYIYTLVGKQGGRDFISRHFNKTVLSTWESLPNVGMKSDLLRYLLLYIEGGVYSDTDTVALKSVDEWVPKKFRNETRLIVGIEFDQRDGPGWVDIPHSLQFCQWTIAAAPGHPVFQKMLARVIQSLDELIQVHGPTFKASSFEVMNTTGPAAWTDVVWEYLQETDDTLTDLRNLSYLVASGNAPHRGSGTYQGIGPITGL</sequence>
<accession>A0AAD9M982</accession>
<evidence type="ECO:0000256" key="1">
    <source>
        <dbReference type="ARBA" id="ARBA00009003"/>
    </source>
</evidence>
<evidence type="ECO:0008006" key="5">
    <source>
        <dbReference type="Google" id="ProtNLM"/>
    </source>
</evidence>
<dbReference type="Proteomes" id="UP001232148">
    <property type="component" value="Unassembled WGS sequence"/>
</dbReference>
<evidence type="ECO:0000256" key="2">
    <source>
        <dbReference type="SAM" id="Phobius"/>
    </source>
</evidence>
<dbReference type="EMBL" id="MU842821">
    <property type="protein sequence ID" value="KAK2033568.1"/>
    <property type="molecule type" value="Genomic_DNA"/>
</dbReference>
<name>A0AAD9M982_9PEZI</name>
<dbReference type="Pfam" id="PF04488">
    <property type="entry name" value="Gly_transf_sug"/>
    <property type="match status" value="1"/>
</dbReference>
<dbReference type="GO" id="GO:0000136">
    <property type="term" value="C:mannan polymerase complex"/>
    <property type="evidence" value="ECO:0007669"/>
    <property type="project" value="TreeGrafter"/>
</dbReference>
<evidence type="ECO:0000313" key="4">
    <source>
        <dbReference type="Proteomes" id="UP001232148"/>
    </source>
</evidence>
<gene>
    <name evidence="3" type="ORF">LX32DRAFT_690074</name>
</gene>
<dbReference type="PANTHER" id="PTHR31834">
    <property type="entry name" value="INITIATION-SPECIFIC ALPHA-1,6-MANNOSYLTRANSFERASE"/>
    <property type="match status" value="1"/>
</dbReference>
<dbReference type="PANTHER" id="PTHR31834:SF1">
    <property type="entry name" value="INITIATION-SPECIFIC ALPHA-1,6-MANNOSYLTRANSFERASE"/>
    <property type="match status" value="1"/>
</dbReference>